<protein>
    <submittedName>
        <fullName evidence="2">Uncharacterized protein</fullName>
    </submittedName>
</protein>
<dbReference type="Proteomes" id="UP000887579">
    <property type="component" value="Unplaced"/>
</dbReference>
<organism evidence="1 2">
    <name type="scientific">Panagrolaimus sp. ES5</name>
    <dbReference type="NCBI Taxonomy" id="591445"/>
    <lineage>
        <taxon>Eukaryota</taxon>
        <taxon>Metazoa</taxon>
        <taxon>Ecdysozoa</taxon>
        <taxon>Nematoda</taxon>
        <taxon>Chromadorea</taxon>
        <taxon>Rhabditida</taxon>
        <taxon>Tylenchina</taxon>
        <taxon>Panagrolaimomorpha</taxon>
        <taxon>Panagrolaimoidea</taxon>
        <taxon>Panagrolaimidae</taxon>
        <taxon>Panagrolaimus</taxon>
    </lineage>
</organism>
<accession>A0AC34FVJ4</accession>
<reference evidence="2" key="1">
    <citation type="submission" date="2022-11" db="UniProtKB">
        <authorList>
            <consortium name="WormBaseParasite"/>
        </authorList>
    </citation>
    <scope>IDENTIFICATION</scope>
</reference>
<name>A0AC34FVJ4_9BILA</name>
<evidence type="ECO:0000313" key="1">
    <source>
        <dbReference type="Proteomes" id="UP000887579"/>
    </source>
</evidence>
<sequence>MGSIEYGLVGICENRKFKSLKIDDCLRVILGKMYIHLEKPTRILTDLYVSCVCGEEIVRSHVYESYVSNGVLKIRDFTSEIVKIQTINDYDILFPTFGAVILPKKLSKSLKNAFIIGSIKYGLVGISENRYACWTVHLDFTVFKKEMLYAQCVRGHIHIVPGVEKKLRLLLDSGPKVVRM</sequence>
<dbReference type="WBParaSite" id="ES5_v2.g21361.t1">
    <property type="protein sequence ID" value="ES5_v2.g21361.t1"/>
    <property type="gene ID" value="ES5_v2.g21361"/>
</dbReference>
<proteinExistence type="predicted"/>
<evidence type="ECO:0000313" key="2">
    <source>
        <dbReference type="WBParaSite" id="ES5_v2.g21361.t1"/>
    </source>
</evidence>